<evidence type="ECO:0000256" key="1">
    <source>
        <dbReference type="SAM" id="MobiDB-lite"/>
    </source>
</evidence>
<feature type="compositionally biased region" description="Basic residues" evidence="1">
    <location>
        <begin position="62"/>
        <end position="73"/>
    </location>
</feature>
<gene>
    <name evidence="2" type="ORF">pdam_00003979</name>
</gene>
<protein>
    <submittedName>
        <fullName evidence="2">Uncharacterized protein</fullName>
    </submittedName>
</protein>
<proteinExistence type="predicted"/>
<feature type="region of interest" description="Disordered" evidence="1">
    <location>
        <begin position="47"/>
        <end position="73"/>
    </location>
</feature>
<sequence length="73" mass="8815">MPKYFIQLMCWTRCKCGTHHFLLVDKIYHVSSGEFLREKMEFQDRKAAANLPPKPQKPIWQPKHRKKKKNNMT</sequence>
<name>A0A3M6TE28_POCDA</name>
<keyword evidence="3" id="KW-1185">Reference proteome</keyword>
<reference evidence="2 3" key="1">
    <citation type="journal article" date="2018" name="Sci. Rep.">
        <title>Comparative analysis of the Pocillopora damicornis genome highlights role of immune system in coral evolution.</title>
        <authorList>
            <person name="Cunning R."/>
            <person name="Bay R.A."/>
            <person name="Gillette P."/>
            <person name="Baker A.C."/>
            <person name="Traylor-Knowles N."/>
        </authorList>
    </citation>
    <scope>NUCLEOTIDE SEQUENCE [LARGE SCALE GENOMIC DNA]</scope>
    <source>
        <strain evidence="2">RSMAS</strain>
        <tissue evidence="2">Whole animal</tissue>
    </source>
</reference>
<evidence type="ECO:0000313" key="2">
    <source>
        <dbReference type="EMBL" id="RMX39655.1"/>
    </source>
</evidence>
<dbReference type="Proteomes" id="UP000275408">
    <property type="component" value="Unassembled WGS sequence"/>
</dbReference>
<dbReference type="EMBL" id="RCHS01003794">
    <property type="protein sequence ID" value="RMX39655.1"/>
    <property type="molecule type" value="Genomic_DNA"/>
</dbReference>
<accession>A0A3M6TE28</accession>
<comment type="caution">
    <text evidence="2">The sequence shown here is derived from an EMBL/GenBank/DDBJ whole genome shotgun (WGS) entry which is preliminary data.</text>
</comment>
<dbReference type="AlphaFoldDB" id="A0A3M6TE28"/>
<evidence type="ECO:0000313" key="3">
    <source>
        <dbReference type="Proteomes" id="UP000275408"/>
    </source>
</evidence>
<organism evidence="2 3">
    <name type="scientific">Pocillopora damicornis</name>
    <name type="common">Cauliflower coral</name>
    <name type="synonym">Millepora damicornis</name>
    <dbReference type="NCBI Taxonomy" id="46731"/>
    <lineage>
        <taxon>Eukaryota</taxon>
        <taxon>Metazoa</taxon>
        <taxon>Cnidaria</taxon>
        <taxon>Anthozoa</taxon>
        <taxon>Hexacorallia</taxon>
        <taxon>Scleractinia</taxon>
        <taxon>Astrocoeniina</taxon>
        <taxon>Pocilloporidae</taxon>
        <taxon>Pocillopora</taxon>
    </lineage>
</organism>
<feature type="non-terminal residue" evidence="2">
    <location>
        <position position="73"/>
    </location>
</feature>